<gene>
    <name evidence="7" type="ORF">BC938DRAFT_477961</name>
</gene>
<protein>
    <recommendedName>
        <fullName evidence="6">DUF2421 domain-containing protein</fullName>
    </recommendedName>
</protein>
<dbReference type="InterPro" id="IPR052430">
    <property type="entry name" value="IVT-Associated"/>
</dbReference>
<keyword evidence="4" id="KW-0472">Membrane</keyword>
<proteinExistence type="predicted"/>
<evidence type="ECO:0000313" key="8">
    <source>
        <dbReference type="Proteomes" id="UP000274822"/>
    </source>
</evidence>
<dbReference type="GO" id="GO:0016020">
    <property type="term" value="C:membrane"/>
    <property type="evidence" value="ECO:0007669"/>
    <property type="project" value="UniProtKB-SubCell"/>
</dbReference>
<evidence type="ECO:0000313" key="7">
    <source>
        <dbReference type="EMBL" id="RUS13319.1"/>
    </source>
</evidence>
<evidence type="ECO:0000256" key="2">
    <source>
        <dbReference type="ARBA" id="ARBA00022692"/>
    </source>
</evidence>
<evidence type="ECO:0000256" key="4">
    <source>
        <dbReference type="ARBA" id="ARBA00023136"/>
    </source>
</evidence>
<organism evidence="7 8">
    <name type="scientific">Jimgerdemannia flammicorona</name>
    <dbReference type="NCBI Taxonomy" id="994334"/>
    <lineage>
        <taxon>Eukaryota</taxon>
        <taxon>Fungi</taxon>
        <taxon>Fungi incertae sedis</taxon>
        <taxon>Mucoromycota</taxon>
        <taxon>Mucoromycotina</taxon>
        <taxon>Endogonomycetes</taxon>
        <taxon>Endogonales</taxon>
        <taxon>Endogonaceae</taxon>
        <taxon>Jimgerdemannia</taxon>
    </lineage>
</organism>
<dbReference type="PANTHER" id="PTHR47804">
    <property type="entry name" value="60S RIBOSOMAL PROTEIN L19"/>
    <property type="match status" value="1"/>
</dbReference>
<dbReference type="AlphaFoldDB" id="A0A433P736"/>
<reference evidence="7 8" key="1">
    <citation type="journal article" date="2018" name="New Phytol.">
        <title>Phylogenomics of Endogonaceae and evolution of mycorrhizas within Mucoromycota.</title>
        <authorList>
            <person name="Chang Y."/>
            <person name="Desiro A."/>
            <person name="Na H."/>
            <person name="Sandor L."/>
            <person name="Lipzen A."/>
            <person name="Clum A."/>
            <person name="Barry K."/>
            <person name="Grigoriev I.V."/>
            <person name="Martin F.M."/>
            <person name="Stajich J.E."/>
            <person name="Smith M.E."/>
            <person name="Bonito G."/>
            <person name="Spatafora J.W."/>
        </authorList>
    </citation>
    <scope>NUCLEOTIDE SEQUENCE [LARGE SCALE GENOMIC DNA]</scope>
    <source>
        <strain evidence="7 8">AD002</strain>
    </source>
</reference>
<name>A0A433P736_9FUNG</name>
<dbReference type="PANTHER" id="PTHR47804:SF4">
    <property type="entry name" value="AFR661WP"/>
    <property type="match status" value="1"/>
</dbReference>
<accession>A0A433P736</accession>
<feature type="domain" description="DUF2421" evidence="6">
    <location>
        <begin position="12"/>
        <end position="136"/>
    </location>
</feature>
<evidence type="ECO:0000256" key="3">
    <source>
        <dbReference type="ARBA" id="ARBA00022989"/>
    </source>
</evidence>
<dbReference type="InterPro" id="IPR018820">
    <property type="entry name" value="BRE4-related_DUF2421"/>
</dbReference>
<feature type="region of interest" description="Disordered" evidence="5">
    <location>
        <begin position="202"/>
        <end position="229"/>
    </location>
</feature>
<comment type="caution">
    <text evidence="7">The sequence shown here is derived from an EMBL/GenBank/DDBJ whole genome shotgun (WGS) entry which is preliminary data.</text>
</comment>
<comment type="subcellular location">
    <subcellularLocation>
        <location evidence="1">Membrane</location>
        <topology evidence="1">Multi-pass membrane protein</topology>
    </subcellularLocation>
</comment>
<dbReference type="Proteomes" id="UP000274822">
    <property type="component" value="Unassembled WGS sequence"/>
</dbReference>
<evidence type="ECO:0000256" key="1">
    <source>
        <dbReference type="ARBA" id="ARBA00004141"/>
    </source>
</evidence>
<evidence type="ECO:0000256" key="5">
    <source>
        <dbReference type="SAM" id="MobiDB-lite"/>
    </source>
</evidence>
<keyword evidence="2" id="KW-0812">Transmembrane</keyword>
<keyword evidence="3" id="KW-1133">Transmembrane helix</keyword>
<dbReference type="Pfam" id="PF10334">
    <property type="entry name" value="BRE4"/>
    <property type="match status" value="1"/>
</dbReference>
<keyword evidence="8" id="KW-1185">Reference proteome</keyword>
<sequence length="229" mass="25852">MVIATYIHTSEDTSAVATEEEVKLLEKTEKKLQVSVLMCNELLTLTRHEPRLKGPFPTKIWREIVNSVQNLLDRLVSLRSAAKFISPEIQKELCGPLKVYRRDMAAAIVLYFHILAGSLISKTPLPPYFPSARIARIRVINRLRQSSDTMPLTGGAGLEYRNLYWYAYMSSMEEIIEELENLSVLVKLITGKPKLLHRIGAMGDERNKEGQDEGVEDEGAKGRSMGYEG</sequence>
<evidence type="ECO:0000259" key="6">
    <source>
        <dbReference type="Pfam" id="PF10334"/>
    </source>
</evidence>
<dbReference type="EMBL" id="RBNJ01030268">
    <property type="protein sequence ID" value="RUS13319.1"/>
    <property type="molecule type" value="Genomic_DNA"/>
</dbReference>